<reference evidence="2" key="2">
    <citation type="submission" date="2021-09" db="EMBL/GenBank/DDBJ databases">
        <authorList>
            <person name="Gilroy R."/>
        </authorList>
    </citation>
    <scope>NUCLEOTIDE SEQUENCE</scope>
    <source>
        <strain evidence="2">CHK173-2145</strain>
    </source>
</reference>
<name>A0A921EZY1_9LACO</name>
<sequence length="182" mass="20607">MTAILKTTRLDLRPLTDSDYAAYKRLVTDLRISQPAGLMGNPDDQQVRHWYRADRRTPRSYAVVFHPTNEMIGVVLFYDWTDETGAPDETGLELGYFMDPAFWGRGLMTEAVTACLTDLARSQTTVKTVWANTLVSNDRSVQLLEKLSFQTIGDQLMAVTGSGQTLQRQALLRLDLNCWENN</sequence>
<dbReference type="PANTHER" id="PTHR43792:SF16">
    <property type="entry name" value="N-ACETYLTRANSFERASE DOMAIN-CONTAINING PROTEIN"/>
    <property type="match status" value="1"/>
</dbReference>
<feature type="domain" description="N-acetyltransferase" evidence="1">
    <location>
        <begin position="10"/>
        <end position="177"/>
    </location>
</feature>
<evidence type="ECO:0000313" key="3">
    <source>
        <dbReference type="Proteomes" id="UP000721920"/>
    </source>
</evidence>
<dbReference type="PANTHER" id="PTHR43792">
    <property type="entry name" value="GNAT FAMILY, PUTATIVE (AFU_ORTHOLOGUE AFUA_3G00765)-RELATED-RELATED"/>
    <property type="match status" value="1"/>
</dbReference>
<organism evidence="2 3">
    <name type="scientific">Levilactobacillus hammesii</name>
    <dbReference type="NCBI Taxonomy" id="267633"/>
    <lineage>
        <taxon>Bacteria</taxon>
        <taxon>Bacillati</taxon>
        <taxon>Bacillota</taxon>
        <taxon>Bacilli</taxon>
        <taxon>Lactobacillales</taxon>
        <taxon>Lactobacillaceae</taxon>
        <taxon>Levilactobacillus</taxon>
    </lineage>
</organism>
<dbReference type="SUPFAM" id="SSF55729">
    <property type="entry name" value="Acyl-CoA N-acyltransferases (Nat)"/>
    <property type="match status" value="1"/>
</dbReference>
<evidence type="ECO:0000313" key="2">
    <source>
        <dbReference type="EMBL" id="HJE86856.1"/>
    </source>
</evidence>
<dbReference type="PROSITE" id="PS51186">
    <property type="entry name" value="GNAT"/>
    <property type="match status" value="1"/>
</dbReference>
<comment type="caution">
    <text evidence="2">The sequence shown here is derived from an EMBL/GenBank/DDBJ whole genome shotgun (WGS) entry which is preliminary data.</text>
</comment>
<gene>
    <name evidence="2" type="ORF">K8U88_04635</name>
</gene>
<dbReference type="InterPro" id="IPR000182">
    <property type="entry name" value="GNAT_dom"/>
</dbReference>
<dbReference type="Proteomes" id="UP000721920">
    <property type="component" value="Unassembled WGS sequence"/>
</dbReference>
<reference evidence="2" key="1">
    <citation type="journal article" date="2021" name="PeerJ">
        <title>Extensive microbial diversity within the chicken gut microbiome revealed by metagenomics and culture.</title>
        <authorList>
            <person name="Gilroy R."/>
            <person name="Ravi A."/>
            <person name="Getino M."/>
            <person name="Pursley I."/>
            <person name="Horton D.L."/>
            <person name="Alikhan N.F."/>
            <person name="Baker D."/>
            <person name="Gharbi K."/>
            <person name="Hall N."/>
            <person name="Watson M."/>
            <person name="Adriaenssens E.M."/>
            <person name="Foster-Nyarko E."/>
            <person name="Jarju S."/>
            <person name="Secka A."/>
            <person name="Antonio M."/>
            <person name="Oren A."/>
            <person name="Chaudhuri R.R."/>
            <person name="La Ragione R."/>
            <person name="Hildebrand F."/>
            <person name="Pallen M.J."/>
        </authorList>
    </citation>
    <scope>NUCLEOTIDE SEQUENCE</scope>
    <source>
        <strain evidence="2">CHK173-2145</strain>
    </source>
</reference>
<dbReference type="InterPro" id="IPR016181">
    <property type="entry name" value="Acyl_CoA_acyltransferase"/>
</dbReference>
<dbReference type="AlphaFoldDB" id="A0A921EZY1"/>
<dbReference type="EMBL" id="DYXN01000069">
    <property type="protein sequence ID" value="HJE86856.1"/>
    <property type="molecule type" value="Genomic_DNA"/>
</dbReference>
<dbReference type="Pfam" id="PF13302">
    <property type="entry name" value="Acetyltransf_3"/>
    <property type="match status" value="1"/>
</dbReference>
<proteinExistence type="predicted"/>
<accession>A0A921EZY1</accession>
<evidence type="ECO:0000259" key="1">
    <source>
        <dbReference type="PROSITE" id="PS51186"/>
    </source>
</evidence>
<dbReference type="InterPro" id="IPR051531">
    <property type="entry name" value="N-acetyltransferase"/>
</dbReference>
<protein>
    <submittedName>
        <fullName evidence="2">GNAT family N-acetyltransferase</fullName>
    </submittedName>
</protein>
<dbReference type="Gene3D" id="3.40.630.30">
    <property type="match status" value="1"/>
</dbReference>
<dbReference type="GO" id="GO:0016747">
    <property type="term" value="F:acyltransferase activity, transferring groups other than amino-acyl groups"/>
    <property type="evidence" value="ECO:0007669"/>
    <property type="project" value="InterPro"/>
</dbReference>